<dbReference type="InterPro" id="IPR032675">
    <property type="entry name" value="LRR_dom_sf"/>
</dbReference>
<feature type="domain" description="Protein kinase" evidence="24">
    <location>
        <begin position="643"/>
        <end position="930"/>
    </location>
</feature>
<dbReference type="PANTHER" id="PTHR48053:SF113">
    <property type="entry name" value="PROTEIN KINASE DOMAIN-CONTAINING PROTEIN"/>
    <property type="match status" value="1"/>
</dbReference>
<evidence type="ECO:0000313" key="26">
    <source>
        <dbReference type="Proteomes" id="UP001372338"/>
    </source>
</evidence>
<evidence type="ECO:0000256" key="8">
    <source>
        <dbReference type="ARBA" id="ARBA00022614"/>
    </source>
</evidence>
<dbReference type="GO" id="GO:0005524">
    <property type="term" value="F:ATP binding"/>
    <property type="evidence" value="ECO:0007669"/>
    <property type="project" value="UniProtKB-UniRule"/>
</dbReference>
<dbReference type="Pfam" id="PF00069">
    <property type="entry name" value="Pkinase"/>
    <property type="match status" value="1"/>
</dbReference>
<evidence type="ECO:0000256" key="22">
    <source>
        <dbReference type="PROSITE-ProRule" id="PRU10141"/>
    </source>
</evidence>
<keyword evidence="19" id="KW-0325">Glycoprotein</keyword>
<dbReference type="InterPro" id="IPR044730">
    <property type="entry name" value="RNase_H-like_dom_plant"/>
</dbReference>
<keyword evidence="17 23" id="KW-0472">Membrane</keyword>
<dbReference type="Pfam" id="PF13456">
    <property type="entry name" value="RVT_3"/>
    <property type="match status" value="1"/>
</dbReference>
<dbReference type="InterPro" id="IPR011009">
    <property type="entry name" value="Kinase-like_dom_sf"/>
</dbReference>
<dbReference type="Pfam" id="PF13855">
    <property type="entry name" value="LRR_8"/>
    <property type="match status" value="1"/>
</dbReference>
<evidence type="ECO:0000256" key="19">
    <source>
        <dbReference type="ARBA" id="ARBA00023180"/>
    </source>
</evidence>
<keyword evidence="8" id="KW-0433">Leucine-rich repeat</keyword>
<dbReference type="SUPFAM" id="SSF56112">
    <property type="entry name" value="Protein kinase-like (PK-like)"/>
    <property type="match status" value="1"/>
</dbReference>
<protein>
    <recommendedName>
        <fullName evidence="4">non-specific serine/threonine protein kinase</fullName>
        <ecNumber evidence="4">2.7.11.1</ecNumber>
    </recommendedName>
</protein>
<evidence type="ECO:0000256" key="14">
    <source>
        <dbReference type="ARBA" id="ARBA00022777"/>
    </source>
</evidence>
<keyword evidence="15 22" id="KW-0067">ATP-binding</keyword>
<evidence type="ECO:0000256" key="20">
    <source>
        <dbReference type="ARBA" id="ARBA00047899"/>
    </source>
</evidence>
<evidence type="ECO:0000256" key="2">
    <source>
        <dbReference type="ARBA" id="ARBA00004479"/>
    </source>
</evidence>
<evidence type="ECO:0000256" key="23">
    <source>
        <dbReference type="SAM" id="Phobius"/>
    </source>
</evidence>
<keyword evidence="7" id="KW-0597">Phosphoprotein</keyword>
<comment type="catalytic activity">
    <reaction evidence="20">
        <text>L-threonyl-[protein] + ATP = O-phospho-L-threonyl-[protein] + ADP + H(+)</text>
        <dbReference type="Rhea" id="RHEA:46608"/>
        <dbReference type="Rhea" id="RHEA-COMP:11060"/>
        <dbReference type="Rhea" id="RHEA-COMP:11605"/>
        <dbReference type="ChEBI" id="CHEBI:15378"/>
        <dbReference type="ChEBI" id="CHEBI:30013"/>
        <dbReference type="ChEBI" id="CHEBI:30616"/>
        <dbReference type="ChEBI" id="CHEBI:61977"/>
        <dbReference type="ChEBI" id="CHEBI:456216"/>
        <dbReference type="EC" id="2.7.11.1"/>
    </reaction>
</comment>
<evidence type="ECO:0000256" key="1">
    <source>
        <dbReference type="ARBA" id="ARBA00004162"/>
    </source>
</evidence>
<dbReference type="InterPro" id="IPR036397">
    <property type="entry name" value="RNaseH_sf"/>
</dbReference>
<dbReference type="CDD" id="cd06222">
    <property type="entry name" value="RNase_H_like"/>
    <property type="match status" value="1"/>
</dbReference>
<keyword evidence="12" id="KW-0677">Repeat</keyword>
<dbReference type="GO" id="GO:0004674">
    <property type="term" value="F:protein serine/threonine kinase activity"/>
    <property type="evidence" value="ECO:0007669"/>
    <property type="project" value="UniProtKB-KW"/>
</dbReference>
<keyword evidence="16 23" id="KW-1133">Transmembrane helix</keyword>
<comment type="similarity">
    <text evidence="3">Belongs to the protein kinase superfamily. Ser/Thr protein kinase family.</text>
</comment>
<dbReference type="AlphaFoldDB" id="A0AAN9F3Z4"/>
<dbReference type="Gene3D" id="3.80.10.10">
    <property type="entry name" value="Ribonuclease Inhibitor"/>
    <property type="match status" value="4"/>
</dbReference>
<dbReference type="PROSITE" id="PS50011">
    <property type="entry name" value="PROTEIN_KINASE_DOM"/>
    <property type="match status" value="1"/>
</dbReference>
<dbReference type="InterPro" id="IPR000719">
    <property type="entry name" value="Prot_kinase_dom"/>
</dbReference>
<dbReference type="FunFam" id="3.80.10.10:FF:000062">
    <property type="entry name" value="protein STRUBBELIG-RECEPTOR FAMILY 3"/>
    <property type="match status" value="1"/>
</dbReference>
<evidence type="ECO:0000256" key="3">
    <source>
        <dbReference type="ARBA" id="ARBA00008684"/>
    </source>
</evidence>
<dbReference type="SUPFAM" id="SSF52058">
    <property type="entry name" value="L domain-like"/>
    <property type="match status" value="1"/>
</dbReference>
<feature type="binding site" evidence="22">
    <location>
        <position position="672"/>
    </location>
    <ligand>
        <name>ATP</name>
        <dbReference type="ChEBI" id="CHEBI:30616"/>
    </ligand>
</feature>
<evidence type="ECO:0000256" key="5">
    <source>
        <dbReference type="ARBA" id="ARBA00022475"/>
    </source>
</evidence>
<dbReference type="InterPro" id="IPR008271">
    <property type="entry name" value="Ser/Thr_kinase_AS"/>
</dbReference>
<keyword evidence="18" id="KW-0675">Receptor</keyword>
<evidence type="ECO:0000256" key="17">
    <source>
        <dbReference type="ARBA" id="ARBA00023136"/>
    </source>
</evidence>
<organism evidence="25 26">
    <name type="scientific">Crotalaria pallida</name>
    <name type="common">Smooth rattlebox</name>
    <name type="synonym">Crotalaria striata</name>
    <dbReference type="NCBI Taxonomy" id="3830"/>
    <lineage>
        <taxon>Eukaryota</taxon>
        <taxon>Viridiplantae</taxon>
        <taxon>Streptophyta</taxon>
        <taxon>Embryophyta</taxon>
        <taxon>Tracheophyta</taxon>
        <taxon>Spermatophyta</taxon>
        <taxon>Magnoliopsida</taxon>
        <taxon>eudicotyledons</taxon>
        <taxon>Gunneridae</taxon>
        <taxon>Pentapetalae</taxon>
        <taxon>rosids</taxon>
        <taxon>fabids</taxon>
        <taxon>Fabales</taxon>
        <taxon>Fabaceae</taxon>
        <taxon>Papilionoideae</taxon>
        <taxon>50 kb inversion clade</taxon>
        <taxon>genistoids sensu lato</taxon>
        <taxon>core genistoids</taxon>
        <taxon>Crotalarieae</taxon>
        <taxon>Crotalaria</taxon>
    </lineage>
</organism>
<dbReference type="SUPFAM" id="SSF53098">
    <property type="entry name" value="Ribonuclease H-like"/>
    <property type="match status" value="1"/>
</dbReference>
<evidence type="ECO:0000256" key="9">
    <source>
        <dbReference type="ARBA" id="ARBA00022679"/>
    </source>
</evidence>
<dbReference type="InterPro" id="IPR001611">
    <property type="entry name" value="Leu-rich_rpt"/>
</dbReference>
<evidence type="ECO:0000256" key="11">
    <source>
        <dbReference type="ARBA" id="ARBA00022729"/>
    </source>
</evidence>
<dbReference type="Pfam" id="PF08263">
    <property type="entry name" value="LRRNT_2"/>
    <property type="match status" value="1"/>
</dbReference>
<dbReference type="GO" id="GO:0005886">
    <property type="term" value="C:plasma membrane"/>
    <property type="evidence" value="ECO:0007669"/>
    <property type="project" value="UniProtKB-SubCell"/>
</dbReference>
<dbReference type="GO" id="GO:0004523">
    <property type="term" value="F:RNA-DNA hybrid ribonuclease activity"/>
    <property type="evidence" value="ECO:0007669"/>
    <property type="project" value="InterPro"/>
</dbReference>
<sequence length="1181" mass="132069">MKLLIVLILCCFYVLLSYDVVSALVSDGLTLLSLLSHWSTVPPAINSSWMASDSTPCSSWIGVQCNHAHNVVSLNLTSQGVFGQLGPEIGQLHHLHTIVLLNNSFTGKIPSELGNCSVLQHLDFSKNSFSGEIPIEFGMLSKLVDIDLSFNRLTGEIPVGIWKIQSLENFLVHNNSLFGELPLEMTELKHLRNISLFDNQFSGIIPQSLGINSSLVKLDIMNNRFTGIIPPNLCFGKKLIVLSMEFNQLQGGIPSDVGRCASLRRLVLRENNFTGSLPDFESNSNLKYLDISKNGISGAVPPSLGNCTNLTDIILSRNKFSGLIPSELGKLENLLTLDLCHNNLEGPLPPQLSNCTKMDRFDVGFNFLNGSVPSSLSRWTGLTTLMLRENLFTGGIPGFLSEFENLLELQLGGNLFGGEIPKSIGKLHNLLYGLNLSANELSGYIPAVFGELTKLQSLDVSLNNLTGDIEALDGMSSLIEVNFSYNYFNGSIRPQGILMKLLNSSPSSFMGYLHICVSCSLSDGLSCTQTSYGNLKPCEYKFTVSITGHKRISKFAMMMIGIGSSIIVYAILLVLVHIYLLRRDRQKVDSSSELVPIYLLKRDWQKVDPSGKKGQTYLQYKMRNIGELRSKLQDQVMKATDNLNDQFIIGIGAHGIVYKAQLSPDQVLAVKKFDFSRKRRKLREIMLRDIETVETFKHRNLVAYYDYWFGEDYGVILSKYMENGSLHDVLYEKNPSPPLNWNARLKIAIGIAQGLYYLHYDCRPPIVHRDIKPKNILLDSDMEPLIIDFGTALRRKHDEHSRSPCQTGLSAYVAGTIGYIAPENAYSIVQSRKSDVYSYGVVLLEIITRKKVLDPSFMEEETTLVKWVKSVWMGANNIGEIVDSSLAREFSHPMVAREVAEVLQLALECTEKDPKKRPTMQDVIKFYKIVTMLKKRYDHVDYDTEIAAHHEEPQQYYSPNLISNVPALSTTTSSGPTISIPALIEKAFNFLQTVNSHEDKTSKCKSNIGWRFPAEGWVKVNTHGRAKQNDQARCGGLIRGTDGEWLRGFSMSLGSCPNVDAEIWGLYHGLLMAWNLQFTRVIIETDSFIAVQLLVYVLTITNKVDKCPNPIALCHELIQRDWEVKVQHIFREGNVCASWLANDGCHAGNVVYLEPPKELVVLLNLDISVAANPTHNVLYWP</sequence>
<keyword evidence="9" id="KW-0808">Transferase</keyword>
<keyword evidence="10 23" id="KW-0812">Transmembrane</keyword>
<comment type="catalytic activity">
    <reaction evidence="21">
        <text>L-seryl-[protein] + ATP = O-phospho-L-seryl-[protein] + ADP + H(+)</text>
        <dbReference type="Rhea" id="RHEA:17989"/>
        <dbReference type="Rhea" id="RHEA-COMP:9863"/>
        <dbReference type="Rhea" id="RHEA-COMP:11604"/>
        <dbReference type="ChEBI" id="CHEBI:15378"/>
        <dbReference type="ChEBI" id="CHEBI:29999"/>
        <dbReference type="ChEBI" id="CHEBI:30616"/>
        <dbReference type="ChEBI" id="CHEBI:83421"/>
        <dbReference type="ChEBI" id="CHEBI:456216"/>
        <dbReference type="EC" id="2.7.11.1"/>
    </reaction>
</comment>
<dbReference type="InterPro" id="IPR051716">
    <property type="entry name" value="Plant_RL_S/T_kinase"/>
</dbReference>
<evidence type="ECO:0000256" key="15">
    <source>
        <dbReference type="ARBA" id="ARBA00022840"/>
    </source>
</evidence>
<dbReference type="InterPro" id="IPR017441">
    <property type="entry name" value="Protein_kinase_ATP_BS"/>
</dbReference>
<evidence type="ECO:0000256" key="4">
    <source>
        <dbReference type="ARBA" id="ARBA00012513"/>
    </source>
</evidence>
<dbReference type="Pfam" id="PF00560">
    <property type="entry name" value="LRR_1"/>
    <property type="match status" value="2"/>
</dbReference>
<evidence type="ECO:0000256" key="7">
    <source>
        <dbReference type="ARBA" id="ARBA00022553"/>
    </source>
</evidence>
<dbReference type="Gene3D" id="3.30.420.10">
    <property type="entry name" value="Ribonuclease H-like superfamily/Ribonuclease H"/>
    <property type="match status" value="1"/>
</dbReference>
<evidence type="ECO:0000259" key="24">
    <source>
        <dbReference type="PROSITE" id="PS50011"/>
    </source>
</evidence>
<keyword evidence="5" id="KW-1003">Cell membrane</keyword>
<dbReference type="EMBL" id="JAYWIO010000004">
    <property type="protein sequence ID" value="KAK7268446.1"/>
    <property type="molecule type" value="Genomic_DNA"/>
</dbReference>
<feature type="transmembrane region" description="Helical" evidence="23">
    <location>
        <begin position="555"/>
        <end position="581"/>
    </location>
</feature>
<evidence type="ECO:0000256" key="12">
    <source>
        <dbReference type="ARBA" id="ARBA00022737"/>
    </source>
</evidence>
<comment type="caution">
    <text evidence="25">The sequence shown here is derived from an EMBL/GenBank/DDBJ whole genome shotgun (WGS) entry which is preliminary data.</text>
</comment>
<dbReference type="EC" id="2.7.11.1" evidence="4"/>
<keyword evidence="13 22" id="KW-0547">Nucleotide-binding</keyword>
<dbReference type="PANTHER" id="PTHR48053">
    <property type="entry name" value="LEUCINE RICH REPEAT FAMILY PROTEIN, EXPRESSED"/>
    <property type="match status" value="1"/>
</dbReference>
<dbReference type="FunFam" id="3.80.10.10:FF:000919">
    <property type="entry name" value="Leucine-rich repeat receptor-like protein kinase PEPR1"/>
    <property type="match status" value="1"/>
</dbReference>
<dbReference type="InterPro" id="IPR013210">
    <property type="entry name" value="LRR_N_plant-typ"/>
</dbReference>
<evidence type="ECO:0000256" key="18">
    <source>
        <dbReference type="ARBA" id="ARBA00023170"/>
    </source>
</evidence>
<proteinExistence type="inferred from homology"/>
<dbReference type="SUPFAM" id="SSF52047">
    <property type="entry name" value="RNI-like"/>
    <property type="match status" value="1"/>
</dbReference>
<evidence type="ECO:0000313" key="25">
    <source>
        <dbReference type="EMBL" id="KAK7268446.1"/>
    </source>
</evidence>
<evidence type="ECO:0000256" key="6">
    <source>
        <dbReference type="ARBA" id="ARBA00022527"/>
    </source>
</evidence>
<dbReference type="InterPro" id="IPR012337">
    <property type="entry name" value="RNaseH-like_sf"/>
</dbReference>
<dbReference type="SMART" id="SM00220">
    <property type="entry name" value="S_TKc"/>
    <property type="match status" value="1"/>
</dbReference>
<evidence type="ECO:0000256" key="16">
    <source>
        <dbReference type="ARBA" id="ARBA00022989"/>
    </source>
</evidence>
<keyword evidence="11" id="KW-0732">Signal</keyword>
<keyword evidence="26" id="KW-1185">Reference proteome</keyword>
<dbReference type="PROSITE" id="PS00107">
    <property type="entry name" value="PROTEIN_KINASE_ATP"/>
    <property type="match status" value="1"/>
</dbReference>
<evidence type="ECO:0000256" key="13">
    <source>
        <dbReference type="ARBA" id="ARBA00022741"/>
    </source>
</evidence>
<dbReference type="GO" id="GO:0003676">
    <property type="term" value="F:nucleic acid binding"/>
    <property type="evidence" value="ECO:0007669"/>
    <property type="project" value="InterPro"/>
</dbReference>
<accession>A0AAN9F3Z4</accession>
<keyword evidence="6" id="KW-0723">Serine/threonine-protein kinase</keyword>
<dbReference type="Gene3D" id="3.30.200.20">
    <property type="entry name" value="Phosphorylase Kinase, domain 1"/>
    <property type="match status" value="1"/>
</dbReference>
<dbReference type="Proteomes" id="UP001372338">
    <property type="component" value="Unassembled WGS sequence"/>
</dbReference>
<keyword evidence="14" id="KW-0418">Kinase</keyword>
<dbReference type="Gene3D" id="1.10.510.10">
    <property type="entry name" value="Transferase(Phosphotransferase) domain 1"/>
    <property type="match status" value="1"/>
</dbReference>
<evidence type="ECO:0000256" key="10">
    <source>
        <dbReference type="ARBA" id="ARBA00022692"/>
    </source>
</evidence>
<evidence type="ECO:0000256" key="21">
    <source>
        <dbReference type="ARBA" id="ARBA00048679"/>
    </source>
</evidence>
<dbReference type="InterPro" id="IPR002156">
    <property type="entry name" value="RNaseH_domain"/>
</dbReference>
<dbReference type="FunFam" id="1.10.510.10:FF:000358">
    <property type="entry name" value="Putative leucine-rich repeat receptor-like serine/threonine-protein kinase"/>
    <property type="match status" value="1"/>
</dbReference>
<comment type="subcellular location">
    <subcellularLocation>
        <location evidence="1">Cell membrane</location>
        <topology evidence="1">Single-pass membrane protein</topology>
    </subcellularLocation>
    <subcellularLocation>
        <location evidence="2">Membrane</location>
        <topology evidence="2">Single-pass type I membrane protein</topology>
    </subcellularLocation>
</comment>
<dbReference type="PROSITE" id="PS00108">
    <property type="entry name" value="PROTEIN_KINASE_ST"/>
    <property type="match status" value="1"/>
</dbReference>
<gene>
    <name evidence="25" type="ORF">RIF29_21144</name>
</gene>
<name>A0AAN9F3Z4_CROPI</name>
<reference evidence="25 26" key="1">
    <citation type="submission" date="2024-01" db="EMBL/GenBank/DDBJ databases">
        <title>The genomes of 5 underutilized Papilionoideae crops provide insights into root nodulation and disease resistanc.</title>
        <authorList>
            <person name="Yuan L."/>
        </authorList>
    </citation>
    <scope>NUCLEOTIDE SEQUENCE [LARGE SCALE GENOMIC DNA]</scope>
    <source>
        <strain evidence="25">ZHUSHIDOU_FW_LH</strain>
        <tissue evidence="25">Leaf</tissue>
    </source>
</reference>